<keyword evidence="4" id="KW-0288">FMN</keyword>
<sequence length="318" mass="33835">MLNRICELLEIEVPVLEGGLAYVGNGLLAAAVSNGGGFGQVGSAGRTPENFENEILVASEATNNPFGVNIPISQHTDFSPYLEIIKKHRELIKAVSLGAGNPKNLVPYLKDNGLLVLILTSTAIHSVKAEKLGADVIVCEGYEAGGSNGPSELTTFTLVPQVKQAVSIPVIAAGGIVDGRSMAAALILGADGVQMGTRFVATEECEAHTHFKEEILAAKDDSTMIMTRMLKGPLRVLKNEYAEQVYESEKITPTLENVLPRVRGTYNKLAMLDGDLKGGFMSCGQVASLIEEIDSAETVVKRIAGEARRILAKAQALF</sequence>
<proteinExistence type="predicted"/>
<dbReference type="AlphaFoldDB" id="A0A372LFD0"/>
<evidence type="ECO:0000256" key="2">
    <source>
        <dbReference type="ARBA" id="ARBA00013457"/>
    </source>
</evidence>
<dbReference type="GO" id="GO:0018580">
    <property type="term" value="F:nitronate monooxygenase activity"/>
    <property type="evidence" value="ECO:0007669"/>
    <property type="project" value="InterPro"/>
</dbReference>
<evidence type="ECO:0000256" key="3">
    <source>
        <dbReference type="ARBA" id="ARBA00022630"/>
    </source>
</evidence>
<dbReference type="Proteomes" id="UP000262939">
    <property type="component" value="Unassembled WGS sequence"/>
</dbReference>
<dbReference type="GO" id="GO:0051213">
    <property type="term" value="F:dioxygenase activity"/>
    <property type="evidence" value="ECO:0007669"/>
    <property type="project" value="UniProtKB-KW"/>
</dbReference>
<evidence type="ECO:0000256" key="1">
    <source>
        <dbReference type="ARBA" id="ARBA00003535"/>
    </source>
</evidence>
<gene>
    <name evidence="6" type="ORF">D0466_03635</name>
</gene>
<keyword evidence="7" id="KW-1185">Reference proteome</keyword>
<keyword evidence="5" id="KW-0560">Oxidoreductase</keyword>
<comment type="function">
    <text evidence="1">Nitronate monooxygenase that uses molecular oxygen to catalyze the oxidative denitrification of alkyl nitronates. Acts on propionate 3-nitronate (P3N), the presumed physiological substrate. Probably functions in the detoxification of P3N, a metabolic poison produced by plants and fungi as a defense mechanism.</text>
</comment>
<organism evidence="6 7">
    <name type="scientific">Peribacillus glennii</name>
    <dbReference type="NCBI Taxonomy" id="2303991"/>
    <lineage>
        <taxon>Bacteria</taxon>
        <taxon>Bacillati</taxon>
        <taxon>Bacillota</taxon>
        <taxon>Bacilli</taxon>
        <taxon>Bacillales</taxon>
        <taxon>Bacillaceae</taxon>
        <taxon>Peribacillus</taxon>
    </lineage>
</organism>
<accession>A0A372LFD0</accession>
<dbReference type="Pfam" id="PF03060">
    <property type="entry name" value="NMO"/>
    <property type="match status" value="1"/>
</dbReference>
<dbReference type="OrthoDB" id="9778912at2"/>
<dbReference type="SUPFAM" id="SSF51412">
    <property type="entry name" value="Inosine monophosphate dehydrogenase (IMPDH)"/>
    <property type="match status" value="1"/>
</dbReference>
<dbReference type="PANTHER" id="PTHR32332">
    <property type="entry name" value="2-NITROPROPANE DIOXYGENASE"/>
    <property type="match status" value="1"/>
</dbReference>
<keyword evidence="3" id="KW-0285">Flavoprotein</keyword>
<protein>
    <recommendedName>
        <fullName evidence="2">Probable nitronate monooxygenase</fullName>
    </recommendedName>
</protein>
<evidence type="ECO:0000313" key="7">
    <source>
        <dbReference type="Proteomes" id="UP000262939"/>
    </source>
</evidence>
<dbReference type="InterPro" id="IPR013785">
    <property type="entry name" value="Aldolase_TIM"/>
</dbReference>
<dbReference type="PANTHER" id="PTHR32332:SF20">
    <property type="entry name" value="2-NITROPROPANE DIOXYGENASE-LIKE PROTEIN"/>
    <property type="match status" value="1"/>
</dbReference>
<comment type="caution">
    <text evidence="6">The sequence shown here is derived from an EMBL/GenBank/DDBJ whole genome shotgun (WGS) entry which is preliminary data.</text>
</comment>
<dbReference type="Gene3D" id="3.20.20.70">
    <property type="entry name" value="Aldolase class I"/>
    <property type="match status" value="1"/>
</dbReference>
<evidence type="ECO:0000256" key="4">
    <source>
        <dbReference type="ARBA" id="ARBA00022643"/>
    </source>
</evidence>
<dbReference type="InterPro" id="IPR004136">
    <property type="entry name" value="NMO"/>
</dbReference>
<evidence type="ECO:0000313" key="6">
    <source>
        <dbReference type="EMBL" id="RFU65015.1"/>
    </source>
</evidence>
<keyword evidence="6" id="KW-0223">Dioxygenase</keyword>
<dbReference type="CDD" id="cd04730">
    <property type="entry name" value="NPD_like"/>
    <property type="match status" value="1"/>
</dbReference>
<dbReference type="EMBL" id="QVTD01000003">
    <property type="protein sequence ID" value="RFU65015.1"/>
    <property type="molecule type" value="Genomic_DNA"/>
</dbReference>
<reference evidence="6 7" key="1">
    <citation type="submission" date="2018-08" db="EMBL/GenBank/DDBJ databases">
        <title>Bacillus chawlae sp. nov., Bacillus glennii sp. nov., and Bacillus saganii sp. nov. Isolated from the Vehicle Assembly Building at Kennedy Space Center where the Viking Spacecraft were Assembled.</title>
        <authorList>
            <person name="Seuylemezian A."/>
            <person name="Vaishampayan P."/>
        </authorList>
    </citation>
    <scope>NUCLEOTIDE SEQUENCE [LARGE SCALE GENOMIC DNA]</scope>
    <source>
        <strain evidence="6 7">V44-8</strain>
    </source>
</reference>
<name>A0A372LFD0_9BACI</name>
<evidence type="ECO:0000256" key="5">
    <source>
        <dbReference type="ARBA" id="ARBA00023002"/>
    </source>
</evidence>